<evidence type="ECO:0000313" key="2">
    <source>
        <dbReference type="EMBL" id="CAE7230035.1"/>
    </source>
</evidence>
<dbReference type="EMBL" id="CAJNDS010000715">
    <property type="protein sequence ID" value="CAE7230035.1"/>
    <property type="molecule type" value="Genomic_DNA"/>
</dbReference>
<dbReference type="OrthoDB" id="10311763at2759"/>
<comment type="caution">
    <text evidence="2">The sequence shown here is derived from an EMBL/GenBank/DDBJ whole genome shotgun (WGS) entry which is preliminary data.</text>
</comment>
<sequence>MASAAAVEKNLAKLDAVMRKTKVFVAPVDRRILRSKAVVKGRSWPMQLHGLRPPSEASSSSSGATRSPSKDTSPVVTEKVEQTCSTASSERKETLTLEDFQGTWVDADGNNVHVAEAAQFGVFGQLVATITRPPLRQLRLELWQPEGSSQWRCGSAVLTAHANEQLIWRFPGGKVSTWLRKAALEEGVGDQGLLAIWDPEYGYGPWGLSMPTVDQNVSLNDFAWMLSNGTTNQMMTSKLQKDGTMVLVPLTEEGLQEMTR</sequence>
<feature type="compositionally biased region" description="Low complexity" evidence="1">
    <location>
        <begin position="52"/>
        <end position="67"/>
    </location>
</feature>
<evidence type="ECO:0000256" key="1">
    <source>
        <dbReference type="SAM" id="MobiDB-lite"/>
    </source>
</evidence>
<protein>
    <submittedName>
        <fullName evidence="2">Uncharacterized protein</fullName>
    </submittedName>
</protein>
<proteinExistence type="predicted"/>
<dbReference type="Proteomes" id="UP000604046">
    <property type="component" value="Unassembled WGS sequence"/>
</dbReference>
<evidence type="ECO:0000313" key="3">
    <source>
        <dbReference type="Proteomes" id="UP000604046"/>
    </source>
</evidence>
<dbReference type="AlphaFoldDB" id="A0A812KI47"/>
<organism evidence="2 3">
    <name type="scientific">Symbiodinium natans</name>
    <dbReference type="NCBI Taxonomy" id="878477"/>
    <lineage>
        <taxon>Eukaryota</taxon>
        <taxon>Sar</taxon>
        <taxon>Alveolata</taxon>
        <taxon>Dinophyceae</taxon>
        <taxon>Suessiales</taxon>
        <taxon>Symbiodiniaceae</taxon>
        <taxon>Symbiodinium</taxon>
    </lineage>
</organism>
<keyword evidence="3" id="KW-1185">Reference proteome</keyword>
<name>A0A812KI47_9DINO</name>
<feature type="region of interest" description="Disordered" evidence="1">
    <location>
        <begin position="44"/>
        <end position="91"/>
    </location>
</feature>
<gene>
    <name evidence="2" type="ORF">SNAT2548_LOCUS9307</name>
</gene>
<accession>A0A812KI47</accession>
<reference evidence="2" key="1">
    <citation type="submission" date="2021-02" db="EMBL/GenBank/DDBJ databases">
        <authorList>
            <person name="Dougan E. K."/>
            <person name="Rhodes N."/>
            <person name="Thang M."/>
            <person name="Chan C."/>
        </authorList>
    </citation>
    <scope>NUCLEOTIDE SEQUENCE</scope>
</reference>